<evidence type="ECO:0000256" key="2">
    <source>
        <dbReference type="ARBA" id="ARBA00022552"/>
    </source>
</evidence>
<evidence type="ECO:0000256" key="1">
    <source>
        <dbReference type="ARBA" id="ARBA00004604"/>
    </source>
</evidence>
<proteinExistence type="predicted"/>
<dbReference type="Proteomes" id="UP001054902">
    <property type="component" value="Unassembled WGS sequence"/>
</dbReference>
<protein>
    <submittedName>
        <fullName evidence="10">WD40-repeat protein</fullName>
    </submittedName>
</protein>
<evidence type="ECO:0000256" key="3">
    <source>
        <dbReference type="ARBA" id="ARBA00022574"/>
    </source>
</evidence>
<keyword evidence="4" id="KW-0677">Repeat</keyword>
<evidence type="ECO:0000256" key="5">
    <source>
        <dbReference type="ARBA" id="ARBA00023242"/>
    </source>
</evidence>
<evidence type="ECO:0000259" key="9">
    <source>
        <dbReference type="Pfam" id="PF12894"/>
    </source>
</evidence>
<evidence type="ECO:0000256" key="7">
    <source>
        <dbReference type="SAM" id="MobiDB-lite"/>
    </source>
</evidence>
<sequence>MTDIKSSASLKTLQAANTKSVAFATSSKSNPTESLPAEQRWWTNKFRLGPRAFLPKKSTTSSTSTTFQTPTAGSATISHAIFAPNAIKGHPYQMAIVSGPRVCLYGGTATSSLARALARTKPDEEEESTSLFGSQDKSVKPDRTVALGGHPAHHVQYHGDGRLLVVGCDHGIVKICDAQSRATLRTFKTNGTNDGYPIRAVGWLPEAVKGHKMIYSAGDDAILRLWDLSGKMAGIGDAARPIVSLKGHGDAIRCTVAYRTTEKKDKRIRLVTGSYDHTIRVWDCDNLKAGVMGYSDEDYDRCLSVMDHGAPVESLVLVEPTATSPLRIPLIVSAGGTIIKVWNPQSGTCLSTIKTKHSKTITSMCIASIIRGEKDEYDDDGKKIIVKRLITSGLDGLIRIHSVDELYQYDSAKDPKSQAKLTMPYLHGVKTSQPITALAMSPDSTRLVVGTSTGFVTVRQRAKYVAQGVKRKSTYQPKAGTYSFFTRGASADADADDHVVMLQKKKKLKSYDVMLRQFKYHDALDEAIASRDPQAIIGVLEELGRRRGLKIALENRDEETLEPILAFTASFIANPMYTPVLIGVAEMLCDAYAHVSGQSDIIDEYFQKLHNHVRSECNTQSILNQLIGQIDAVMYAAEVDANE</sequence>
<dbReference type="InterPro" id="IPR015943">
    <property type="entry name" value="WD40/YVTN_repeat-like_dom_sf"/>
</dbReference>
<gene>
    <name evidence="10" type="ORF">CTEN210_00585</name>
</gene>
<dbReference type="Pfam" id="PF12894">
    <property type="entry name" value="ANAPC4_WD40"/>
    <property type="match status" value="1"/>
</dbReference>
<feature type="domain" description="U3 small nucleolar RNA-associated protein 15 C-terminal" evidence="8">
    <location>
        <begin position="493"/>
        <end position="632"/>
    </location>
</feature>
<name>A0AAD3CE37_9STRA</name>
<dbReference type="PANTHER" id="PTHR19924">
    <property type="entry name" value="UTP15 U3 SMALL NUCLEOLAR RNA-ASSOCIATED PROTEIN 15 FAMILY MEMBER"/>
    <property type="match status" value="1"/>
</dbReference>
<dbReference type="EMBL" id="BLLK01000019">
    <property type="protein sequence ID" value="GFH44111.1"/>
    <property type="molecule type" value="Genomic_DNA"/>
</dbReference>
<dbReference type="Gene3D" id="2.130.10.10">
    <property type="entry name" value="YVTN repeat-like/Quinoprotein amine dehydrogenase"/>
    <property type="match status" value="2"/>
</dbReference>
<dbReference type="PROSITE" id="PS50082">
    <property type="entry name" value="WD_REPEATS_2"/>
    <property type="match status" value="1"/>
</dbReference>
<dbReference type="PANTHER" id="PTHR19924:SF26">
    <property type="entry name" value="U3 SMALL NUCLEOLAR RNA-ASSOCIATED PROTEIN 15 HOMOLOG"/>
    <property type="match status" value="1"/>
</dbReference>
<evidence type="ECO:0000256" key="6">
    <source>
        <dbReference type="PROSITE-ProRule" id="PRU00221"/>
    </source>
</evidence>
<keyword evidence="5" id="KW-0539">Nucleus</keyword>
<comment type="caution">
    <text evidence="10">The sequence shown here is derived from an EMBL/GenBank/DDBJ whole genome shotgun (WGS) entry which is preliminary data.</text>
</comment>
<feature type="region of interest" description="Disordered" evidence="7">
    <location>
        <begin position="120"/>
        <end position="140"/>
    </location>
</feature>
<dbReference type="GO" id="GO:0005730">
    <property type="term" value="C:nucleolus"/>
    <property type="evidence" value="ECO:0007669"/>
    <property type="project" value="UniProtKB-SubCell"/>
</dbReference>
<keyword evidence="2" id="KW-0698">rRNA processing</keyword>
<evidence type="ECO:0000256" key="4">
    <source>
        <dbReference type="ARBA" id="ARBA00022737"/>
    </source>
</evidence>
<dbReference type="GO" id="GO:0045943">
    <property type="term" value="P:positive regulation of transcription by RNA polymerase I"/>
    <property type="evidence" value="ECO:0007669"/>
    <property type="project" value="TreeGrafter"/>
</dbReference>
<keyword evidence="3 6" id="KW-0853">WD repeat</keyword>
<feature type="domain" description="Anaphase-promoting complex subunit 4-like WD40" evidence="9">
    <location>
        <begin position="152"/>
        <end position="203"/>
    </location>
</feature>
<dbReference type="Pfam" id="PF00400">
    <property type="entry name" value="WD40"/>
    <property type="match status" value="1"/>
</dbReference>
<dbReference type="SMART" id="SM00320">
    <property type="entry name" value="WD40"/>
    <property type="match status" value="6"/>
</dbReference>
<dbReference type="InterPro" id="IPR001680">
    <property type="entry name" value="WD40_rpt"/>
</dbReference>
<dbReference type="Pfam" id="PF09384">
    <property type="entry name" value="UTP15_C"/>
    <property type="match status" value="1"/>
</dbReference>
<evidence type="ECO:0000259" key="8">
    <source>
        <dbReference type="Pfam" id="PF09384"/>
    </source>
</evidence>
<accession>A0AAD3CE37</accession>
<keyword evidence="11" id="KW-1185">Reference proteome</keyword>
<evidence type="ECO:0000313" key="10">
    <source>
        <dbReference type="EMBL" id="GFH44111.1"/>
    </source>
</evidence>
<dbReference type="GO" id="GO:0006364">
    <property type="term" value="P:rRNA processing"/>
    <property type="evidence" value="ECO:0007669"/>
    <property type="project" value="UniProtKB-KW"/>
</dbReference>
<dbReference type="InterPro" id="IPR024977">
    <property type="entry name" value="Apc4-like_WD40_dom"/>
</dbReference>
<evidence type="ECO:0000313" key="11">
    <source>
        <dbReference type="Proteomes" id="UP001054902"/>
    </source>
</evidence>
<comment type="subcellular location">
    <subcellularLocation>
        <location evidence="1">Nucleus</location>
        <location evidence="1">Nucleolus</location>
    </subcellularLocation>
</comment>
<dbReference type="AlphaFoldDB" id="A0AAD3CE37"/>
<dbReference type="InterPro" id="IPR018983">
    <property type="entry name" value="U3_snoRNA-assocProt_15_C"/>
</dbReference>
<feature type="repeat" description="WD" evidence="6">
    <location>
        <begin position="270"/>
        <end position="283"/>
    </location>
</feature>
<dbReference type="InterPro" id="IPR036322">
    <property type="entry name" value="WD40_repeat_dom_sf"/>
</dbReference>
<organism evidence="10 11">
    <name type="scientific">Chaetoceros tenuissimus</name>
    <dbReference type="NCBI Taxonomy" id="426638"/>
    <lineage>
        <taxon>Eukaryota</taxon>
        <taxon>Sar</taxon>
        <taxon>Stramenopiles</taxon>
        <taxon>Ochrophyta</taxon>
        <taxon>Bacillariophyta</taxon>
        <taxon>Coscinodiscophyceae</taxon>
        <taxon>Chaetocerotophycidae</taxon>
        <taxon>Chaetocerotales</taxon>
        <taxon>Chaetocerotaceae</taxon>
        <taxon>Chaetoceros</taxon>
    </lineage>
</organism>
<reference evidence="10 11" key="1">
    <citation type="journal article" date="2021" name="Sci. Rep.">
        <title>The genome of the diatom Chaetoceros tenuissimus carries an ancient integrated fragment of an extant virus.</title>
        <authorList>
            <person name="Hongo Y."/>
            <person name="Kimura K."/>
            <person name="Takaki Y."/>
            <person name="Yoshida Y."/>
            <person name="Baba S."/>
            <person name="Kobayashi G."/>
            <person name="Nagasaki K."/>
            <person name="Hano T."/>
            <person name="Tomaru Y."/>
        </authorList>
    </citation>
    <scope>NUCLEOTIDE SEQUENCE [LARGE SCALE GENOMIC DNA]</scope>
    <source>
        <strain evidence="10 11">NIES-3715</strain>
    </source>
</reference>
<dbReference type="SUPFAM" id="SSF50978">
    <property type="entry name" value="WD40 repeat-like"/>
    <property type="match status" value="1"/>
</dbReference>